<reference evidence="2 3" key="1">
    <citation type="submission" date="2018-04" db="EMBL/GenBank/DDBJ databases">
        <title>Genomic Encyclopedia of Archaeal and Bacterial Type Strains, Phase II (KMG-II): from individual species to whole genera.</title>
        <authorList>
            <person name="Goeker M."/>
        </authorList>
    </citation>
    <scope>NUCLEOTIDE SEQUENCE [LARGE SCALE GENOMIC DNA]</scope>
    <source>
        <strain evidence="2 3">DSM 25731</strain>
    </source>
</reference>
<keyword evidence="1" id="KW-0732">Signal</keyword>
<sequence length="315" mass="36045">MKTIKLLSAIILFSVTMSSCYTEVIVEDPIIDEPGISLHQLLSSYELWYININQTTGNGEVPFLQRAFTVSFLNGVLYANNNISGIGNNGNGFGIDVGVYNTDFDFVDIDHDIDGYYPLQVFQIGPNRIRMYDAASNTSYYLTGYQRSNFDYDFVFYDNIHYLLQEFTAWKKIYTSQEGMLNEFDNENFLTFLAGGNDDTFLSSTDSADTPIANILYDYEGIYTVYDVQGDPYSKVLTLDYDYLDNEYFELNVINDETIELFHPDSGTTYEFQGRGFIQYLRSSDTTGNGKAAKQTGKKRKKIINKIFNKDDFKK</sequence>
<evidence type="ECO:0000313" key="2">
    <source>
        <dbReference type="EMBL" id="PTX60650.1"/>
    </source>
</evidence>
<dbReference type="EMBL" id="QBKT01000006">
    <property type="protein sequence ID" value="PTX60650.1"/>
    <property type="molecule type" value="Genomic_DNA"/>
</dbReference>
<evidence type="ECO:0000256" key="1">
    <source>
        <dbReference type="SAM" id="SignalP"/>
    </source>
</evidence>
<accession>A0A2T6BX55</accession>
<comment type="caution">
    <text evidence="2">The sequence shown here is derived from an EMBL/GenBank/DDBJ whole genome shotgun (WGS) entry which is preliminary data.</text>
</comment>
<feature type="chain" id="PRO_5015663189" description="Nicotinic acid mononucleotide adenyltransferase" evidence="1">
    <location>
        <begin position="22"/>
        <end position="315"/>
    </location>
</feature>
<gene>
    <name evidence="2" type="ORF">C8N46_106296</name>
</gene>
<dbReference type="OrthoDB" id="1150486at2"/>
<dbReference type="Proteomes" id="UP000244090">
    <property type="component" value="Unassembled WGS sequence"/>
</dbReference>
<proteinExistence type="predicted"/>
<keyword evidence="3" id="KW-1185">Reference proteome</keyword>
<evidence type="ECO:0008006" key="4">
    <source>
        <dbReference type="Google" id="ProtNLM"/>
    </source>
</evidence>
<dbReference type="RefSeq" id="WP_108115573.1">
    <property type="nucleotide sequence ID" value="NZ_QBKT01000006.1"/>
</dbReference>
<protein>
    <recommendedName>
        <fullName evidence="4">Nicotinic acid mononucleotide adenyltransferase</fullName>
    </recommendedName>
</protein>
<dbReference type="AlphaFoldDB" id="A0A2T6BX55"/>
<organism evidence="2 3">
    <name type="scientific">Kordia periserrulae</name>
    <dbReference type="NCBI Taxonomy" id="701523"/>
    <lineage>
        <taxon>Bacteria</taxon>
        <taxon>Pseudomonadati</taxon>
        <taxon>Bacteroidota</taxon>
        <taxon>Flavobacteriia</taxon>
        <taxon>Flavobacteriales</taxon>
        <taxon>Flavobacteriaceae</taxon>
        <taxon>Kordia</taxon>
    </lineage>
</organism>
<feature type="signal peptide" evidence="1">
    <location>
        <begin position="1"/>
        <end position="21"/>
    </location>
</feature>
<dbReference type="PROSITE" id="PS51257">
    <property type="entry name" value="PROKAR_LIPOPROTEIN"/>
    <property type="match status" value="1"/>
</dbReference>
<evidence type="ECO:0000313" key="3">
    <source>
        <dbReference type="Proteomes" id="UP000244090"/>
    </source>
</evidence>
<name>A0A2T6BX55_9FLAO</name>